<dbReference type="Proteomes" id="UP001589589">
    <property type="component" value="Unassembled WGS sequence"/>
</dbReference>
<reference evidence="1 2" key="1">
    <citation type="submission" date="2024-09" db="EMBL/GenBank/DDBJ databases">
        <authorList>
            <person name="Sun Q."/>
            <person name="Mori K."/>
        </authorList>
    </citation>
    <scope>NUCLEOTIDE SEQUENCE [LARGE SCALE GENOMIC DNA]</scope>
    <source>
        <strain evidence="1 2">CECT 7908</strain>
    </source>
</reference>
<comment type="caution">
    <text evidence="1">The sequence shown here is derived from an EMBL/GenBank/DDBJ whole genome shotgun (WGS) entry which is preliminary data.</text>
</comment>
<name>A0ABV5FQI3_9FLAO</name>
<protein>
    <recommendedName>
        <fullName evidence="3">Bacterial toxin 23 domain-containing protein</fullName>
    </recommendedName>
</protein>
<accession>A0ABV5FQI3</accession>
<evidence type="ECO:0008006" key="3">
    <source>
        <dbReference type="Google" id="ProtNLM"/>
    </source>
</evidence>
<gene>
    <name evidence="1" type="ORF">ACFFUQ_17435</name>
</gene>
<evidence type="ECO:0000313" key="2">
    <source>
        <dbReference type="Proteomes" id="UP001589589"/>
    </source>
</evidence>
<organism evidence="1 2">
    <name type="scientific">Flavobacterium branchiarum</name>
    <dbReference type="NCBI Taxonomy" id="1114870"/>
    <lineage>
        <taxon>Bacteria</taxon>
        <taxon>Pseudomonadati</taxon>
        <taxon>Bacteroidota</taxon>
        <taxon>Flavobacteriia</taxon>
        <taxon>Flavobacteriales</taxon>
        <taxon>Flavobacteriaceae</taxon>
        <taxon>Flavobacterium</taxon>
    </lineage>
</organism>
<evidence type="ECO:0000313" key="1">
    <source>
        <dbReference type="EMBL" id="MFB9065807.1"/>
    </source>
</evidence>
<keyword evidence="2" id="KW-1185">Reference proteome</keyword>
<dbReference type="RefSeq" id="WP_290263464.1">
    <property type="nucleotide sequence ID" value="NZ_JAUFQQ010000003.1"/>
</dbReference>
<dbReference type="EMBL" id="JBHMEX010000056">
    <property type="protein sequence ID" value="MFB9065807.1"/>
    <property type="molecule type" value="Genomic_DNA"/>
</dbReference>
<sequence>MTELFPELEIPPKYFGLSSSGGFSTGAGLSVDIHDTYGGTSIFEGLKGYSKGGSATYSNYGVSHYQSARVNGQGQFDFNKSEGVLTNSFIFNFKPSTGLNGGVNYTRRLF</sequence>
<proteinExistence type="predicted"/>